<dbReference type="GO" id="GO:0005815">
    <property type="term" value="C:microtubule organizing center"/>
    <property type="evidence" value="ECO:0007669"/>
    <property type="project" value="TreeGrafter"/>
</dbReference>
<evidence type="ECO:0000313" key="3">
    <source>
        <dbReference type="Proteomes" id="UP000700334"/>
    </source>
</evidence>
<dbReference type="PANTHER" id="PTHR14332">
    <property type="entry name" value="DISRUPTED IN SCHIZOPHRENIA 1 PROTEIN"/>
    <property type="match status" value="1"/>
</dbReference>
<feature type="compositionally biased region" description="Polar residues" evidence="1">
    <location>
        <begin position="19"/>
        <end position="41"/>
    </location>
</feature>
<dbReference type="PANTHER" id="PTHR14332:SF3">
    <property type="entry name" value="DISRUPTED IN SCHIZOPHRENIA 1 PROTEIN"/>
    <property type="match status" value="1"/>
</dbReference>
<dbReference type="EMBL" id="JAGFMF010011673">
    <property type="protein sequence ID" value="KAG8516649.1"/>
    <property type="molecule type" value="Genomic_DNA"/>
</dbReference>
<accession>A0A8J6ATL9</accession>
<reference evidence="2" key="1">
    <citation type="journal article" date="2021" name="Evol. Appl.">
        <title>The genome of the Pyrenean desman and the effects of bottlenecks and inbreeding on the genomic landscape of an endangered species.</title>
        <authorList>
            <person name="Escoda L."/>
            <person name="Castresana J."/>
        </authorList>
    </citation>
    <scope>NUCLEOTIDE SEQUENCE</scope>
    <source>
        <strain evidence="2">IBE-C5619</strain>
    </source>
</reference>
<feature type="compositionally biased region" description="Basic and acidic residues" evidence="1">
    <location>
        <begin position="1"/>
        <end position="18"/>
    </location>
</feature>
<protein>
    <submittedName>
        <fullName evidence="2">Disrupted in schizophrenia 1 protein</fullName>
    </submittedName>
</protein>
<keyword evidence="3" id="KW-1185">Reference proteome</keyword>
<dbReference type="OrthoDB" id="9836442at2759"/>
<dbReference type="GO" id="GO:0045111">
    <property type="term" value="C:intermediate filament cytoskeleton"/>
    <property type="evidence" value="ECO:0007669"/>
    <property type="project" value="TreeGrafter"/>
</dbReference>
<organism evidence="2 3">
    <name type="scientific">Galemys pyrenaicus</name>
    <name type="common">Iberian desman</name>
    <name type="synonym">Pyrenean desman</name>
    <dbReference type="NCBI Taxonomy" id="202257"/>
    <lineage>
        <taxon>Eukaryota</taxon>
        <taxon>Metazoa</taxon>
        <taxon>Chordata</taxon>
        <taxon>Craniata</taxon>
        <taxon>Vertebrata</taxon>
        <taxon>Euteleostomi</taxon>
        <taxon>Mammalia</taxon>
        <taxon>Eutheria</taxon>
        <taxon>Laurasiatheria</taxon>
        <taxon>Eulipotyphla</taxon>
        <taxon>Talpidae</taxon>
        <taxon>Galemys</taxon>
    </lineage>
</organism>
<dbReference type="AlphaFoldDB" id="A0A8J6ATL9"/>
<dbReference type="InterPro" id="IPR026081">
    <property type="entry name" value="DISC1"/>
</dbReference>
<proteinExistence type="predicted"/>
<feature type="region of interest" description="Disordered" evidence="1">
    <location>
        <begin position="1"/>
        <end position="46"/>
    </location>
</feature>
<sequence length="426" mass="44841">MSFKNGESDLGEKAEHTVLDQSGASVGQQESIGNQACTPPSASFRRRRLARRPGYMRSTAGPQIGFLSPAVGTPFWAQGGVCSEESESTATRCGLDSGSQWQGPAVGSPVPKGTTASILTSSGHLRLALSPVKGAKGLFGIQLRATTKLPSRFTRSCGPGDIGSQGELQSMDSAEPPDLSWDAAFSEGTRDTWTKDCLASEEVSSNSCSLRSGLKATSAPEGCQDAFTSSFSFIQLSLGAAGERGEAEGCLPSREAEAPHQSLEEMEAKAANLERPHEDSRPLSLSCSLKTTQGPGHCVQAAGGSPSLSSEKLVLLATHTASSCSLDPSWLQGNILGAVHPSDLLLRKCVLAVPRSFKGKCTHSGKCLFFSASKFHDLESLVLSCVTVDDGVEKMKSKLCLDSEGIGDPLLEGDGKNHKRKQMRHG</sequence>
<dbReference type="Proteomes" id="UP000700334">
    <property type="component" value="Unassembled WGS sequence"/>
</dbReference>
<gene>
    <name evidence="2" type="ORF">J0S82_004096</name>
</gene>
<name>A0A8J6ATL9_GALPY</name>
<feature type="region of interest" description="Disordered" evidence="1">
    <location>
        <begin position="154"/>
        <end position="174"/>
    </location>
</feature>
<dbReference type="GO" id="GO:0005874">
    <property type="term" value="C:microtubule"/>
    <property type="evidence" value="ECO:0007669"/>
    <property type="project" value="TreeGrafter"/>
</dbReference>
<evidence type="ECO:0000313" key="2">
    <source>
        <dbReference type="EMBL" id="KAG8516649.1"/>
    </source>
</evidence>
<dbReference type="GO" id="GO:0001764">
    <property type="term" value="P:neuron migration"/>
    <property type="evidence" value="ECO:0007669"/>
    <property type="project" value="TreeGrafter"/>
</dbReference>
<dbReference type="GO" id="GO:0060271">
    <property type="term" value="P:cilium assembly"/>
    <property type="evidence" value="ECO:0007669"/>
    <property type="project" value="TreeGrafter"/>
</dbReference>
<comment type="caution">
    <text evidence="2">The sequence shown here is derived from an EMBL/GenBank/DDBJ whole genome shotgun (WGS) entry which is preliminary data.</text>
</comment>
<evidence type="ECO:0000256" key="1">
    <source>
        <dbReference type="SAM" id="MobiDB-lite"/>
    </source>
</evidence>